<dbReference type="SFLD" id="SFLDG01067">
    <property type="entry name" value="SPASM/twitch_domain_containing"/>
    <property type="match status" value="2"/>
</dbReference>
<evidence type="ECO:0000259" key="7">
    <source>
        <dbReference type="PROSITE" id="PS51918"/>
    </source>
</evidence>
<keyword evidence="9" id="KW-1185">Reference proteome</keyword>
<dbReference type="SFLD" id="SFLDG01386">
    <property type="entry name" value="main_SPASM_domain-containing"/>
    <property type="match status" value="2"/>
</dbReference>
<dbReference type="InterPro" id="IPR013785">
    <property type="entry name" value="Aldolase_TIM"/>
</dbReference>
<dbReference type="InterPro" id="IPR000385">
    <property type="entry name" value="MoaA_NifB_PqqE_Fe-S-bd_CS"/>
</dbReference>
<dbReference type="Proteomes" id="UP001497527">
    <property type="component" value="Unassembled WGS sequence"/>
</dbReference>
<dbReference type="PANTHER" id="PTHR43273:SF8">
    <property type="entry name" value="RADICAL SAM DOMAIN PROTEIN"/>
    <property type="match status" value="1"/>
</dbReference>
<keyword evidence="4" id="KW-0479">Metal-binding</keyword>
<sequence>MYKVSSFVLKIASRCNLNCSYCYMYNMGDSTYLNQPKFMSLDTITEFAEKLKNYCEKADIKYVQIVFHGGEPLLLKPDYFESCVSIFKNTAPNLEFNFTVQTNGVTLDEKWYTLLQKNDISVGISIDGPKKYHDEYRVFHNGKGSYTKVAKAIELGKNYNLMGLLLVVNINIPVQELYHEVKNLGVERVNLLLPDGHYDQAPLGLNTEKANDINYTPYADWFIELYKIWKDDKDRPGIYFFESLVKMVVGVEGIGNQLIGKQTNGVIVLETDGSIEVVDSLRACFEGITRNEINIHTNTIEDLFENETFQIYYKAHDNVCEQCLNCPVYDICGGGFLGHRYSFENGFNNPTMYCKDMVRLISFIQNDIIDSLPQETLDQLNIETLTYENIISDFNTSNVLKINNEVQKKLYSFKKEVEV</sequence>
<dbReference type="SUPFAM" id="SSF102114">
    <property type="entry name" value="Radical SAM enzymes"/>
    <property type="match status" value="1"/>
</dbReference>
<dbReference type="PROSITE" id="PS51918">
    <property type="entry name" value="RADICAL_SAM"/>
    <property type="match status" value="1"/>
</dbReference>
<dbReference type="InterPro" id="IPR058240">
    <property type="entry name" value="rSAM_sf"/>
</dbReference>
<gene>
    <name evidence="8" type="ORF">T190423A01A_20333</name>
</gene>
<dbReference type="EMBL" id="CAXJIO010000011">
    <property type="protein sequence ID" value="CAL2102582.1"/>
    <property type="molecule type" value="Genomic_DNA"/>
</dbReference>
<proteinExistence type="predicted"/>
<comment type="caution">
    <text evidence="8">The sequence shown here is derived from an EMBL/GenBank/DDBJ whole genome shotgun (WGS) entry which is preliminary data.</text>
</comment>
<evidence type="ECO:0000256" key="1">
    <source>
        <dbReference type="ARBA" id="ARBA00001966"/>
    </source>
</evidence>
<keyword evidence="6" id="KW-0411">Iron-sulfur</keyword>
<feature type="domain" description="Radical SAM core" evidence="7">
    <location>
        <begin position="1"/>
        <end position="224"/>
    </location>
</feature>
<keyword evidence="2" id="KW-0004">4Fe-4S</keyword>
<dbReference type="Pfam" id="PF04055">
    <property type="entry name" value="Radical_SAM"/>
    <property type="match status" value="1"/>
</dbReference>
<reference evidence="8 9" key="1">
    <citation type="submission" date="2024-05" db="EMBL/GenBank/DDBJ databases">
        <authorList>
            <person name="Duchaud E."/>
        </authorList>
    </citation>
    <scope>NUCLEOTIDE SEQUENCE [LARGE SCALE GENOMIC DNA]</scope>
    <source>
        <strain evidence="8">Ena-SAMPLE-TAB-13-05-2024-13:56:06:370-140308</strain>
    </source>
</reference>
<dbReference type="SFLD" id="SFLDG01384">
    <property type="entry name" value="thioether_bond_formation_requi"/>
    <property type="match status" value="1"/>
</dbReference>
<dbReference type="CDD" id="cd01335">
    <property type="entry name" value="Radical_SAM"/>
    <property type="match status" value="1"/>
</dbReference>
<accession>A0ABM9PAW4</accession>
<evidence type="ECO:0000256" key="3">
    <source>
        <dbReference type="ARBA" id="ARBA00022691"/>
    </source>
</evidence>
<evidence type="ECO:0000256" key="5">
    <source>
        <dbReference type="ARBA" id="ARBA00023004"/>
    </source>
</evidence>
<dbReference type="PROSITE" id="PS01305">
    <property type="entry name" value="MOAA_NIFB_PQQE"/>
    <property type="match status" value="1"/>
</dbReference>
<keyword evidence="5" id="KW-0408">Iron</keyword>
<dbReference type="InterPro" id="IPR007197">
    <property type="entry name" value="rSAM"/>
</dbReference>
<organism evidence="8 9">
    <name type="scientific">Tenacibaculum polynesiense</name>
    <dbReference type="NCBI Taxonomy" id="3137857"/>
    <lineage>
        <taxon>Bacteria</taxon>
        <taxon>Pseudomonadati</taxon>
        <taxon>Bacteroidota</taxon>
        <taxon>Flavobacteriia</taxon>
        <taxon>Flavobacteriales</taxon>
        <taxon>Flavobacteriaceae</taxon>
        <taxon>Tenacibaculum</taxon>
    </lineage>
</organism>
<evidence type="ECO:0000256" key="6">
    <source>
        <dbReference type="ARBA" id="ARBA00023014"/>
    </source>
</evidence>
<name>A0ABM9PAW4_9FLAO</name>
<dbReference type="SFLD" id="SFLDS00029">
    <property type="entry name" value="Radical_SAM"/>
    <property type="match status" value="2"/>
</dbReference>
<dbReference type="PANTHER" id="PTHR43273">
    <property type="entry name" value="ANAEROBIC SULFATASE-MATURATING ENZYME HOMOLOG ASLB-RELATED"/>
    <property type="match status" value="1"/>
</dbReference>
<protein>
    <submittedName>
        <fullName evidence="8">Elp3 domain-containing protein</fullName>
    </submittedName>
</protein>
<dbReference type="SFLD" id="SFLDG01072">
    <property type="entry name" value="dehydrogenase_like"/>
    <property type="match status" value="1"/>
</dbReference>
<comment type="cofactor">
    <cofactor evidence="1">
        <name>[4Fe-4S] cluster</name>
        <dbReference type="ChEBI" id="CHEBI:49883"/>
    </cofactor>
</comment>
<dbReference type="Gene3D" id="3.20.20.70">
    <property type="entry name" value="Aldolase class I"/>
    <property type="match status" value="1"/>
</dbReference>
<dbReference type="InterPro" id="IPR006638">
    <property type="entry name" value="Elp3/MiaA/NifB-like_rSAM"/>
</dbReference>
<evidence type="ECO:0000313" key="9">
    <source>
        <dbReference type="Proteomes" id="UP001497527"/>
    </source>
</evidence>
<keyword evidence="3" id="KW-0949">S-adenosyl-L-methionine</keyword>
<dbReference type="SMART" id="SM00729">
    <property type="entry name" value="Elp3"/>
    <property type="match status" value="1"/>
</dbReference>
<dbReference type="RefSeq" id="WP_348716014.1">
    <property type="nucleotide sequence ID" value="NZ_CAXJIO010000011.1"/>
</dbReference>
<evidence type="ECO:0000256" key="4">
    <source>
        <dbReference type="ARBA" id="ARBA00022723"/>
    </source>
</evidence>
<evidence type="ECO:0000313" key="8">
    <source>
        <dbReference type="EMBL" id="CAL2102582.1"/>
    </source>
</evidence>
<dbReference type="InterPro" id="IPR023867">
    <property type="entry name" value="Sulphatase_maturase_rSAM"/>
</dbReference>
<evidence type="ECO:0000256" key="2">
    <source>
        <dbReference type="ARBA" id="ARBA00022485"/>
    </source>
</evidence>